<accession>H6L0R5</accession>
<dbReference type="Pfam" id="PF00483">
    <property type="entry name" value="NTP_transferase"/>
    <property type="match status" value="1"/>
</dbReference>
<dbReference type="InterPro" id="IPR051161">
    <property type="entry name" value="Mannose-6P_isomerase_type2"/>
</dbReference>
<organism evidence="2 3">
    <name type="scientific">Saprospira grandis (strain Lewin)</name>
    <dbReference type="NCBI Taxonomy" id="984262"/>
    <lineage>
        <taxon>Bacteria</taxon>
        <taxon>Pseudomonadati</taxon>
        <taxon>Bacteroidota</taxon>
        <taxon>Saprospiria</taxon>
        <taxon>Saprospirales</taxon>
        <taxon>Saprospiraceae</taxon>
        <taxon>Saprospira</taxon>
    </lineage>
</organism>
<evidence type="ECO:0000313" key="3">
    <source>
        <dbReference type="Proteomes" id="UP000007519"/>
    </source>
</evidence>
<dbReference type="InterPro" id="IPR049577">
    <property type="entry name" value="GMPP_N"/>
</dbReference>
<dbReference type="SUPFAM" id="SSF53448">
    <property type="entry name" value="Nucleotide-diphospho-sugar transferases"/>
    <property type="match status" value="1"/>
</dbReference>
<dbReference type="Gene3D" id="3.90.550.10">
    <property type="entry name" value="Spore Coat Polysaccharide Biosynthesis Protein SpsA, Chain A"/>
    <property type="match status" value="1"/>
</dbReference>
<dbReference type="GO" id="GO:0009298">
    <property type="term" value="P:GDP-mannose biosynthetic process"/>
    <property type="evidence" value="ECO:0007669"/>
    <property type="project" value="TreeGrafter"/>
</dbReference>
<name>H6L0R5_SAPGL</name>
<dbReference type="GO" id="GO:0004475">
    <property type="term" value="F:mannose-1-phosphate guanylyltransferase (GTP) activity"/>
    <property type="evidence" value="ECO:0007669"/>
    <property type="project" value="InterPro"/>
</dbReference>
<dbReference type="HOGENOM" id="CLU_035527_0_1_10"/>
<evidence type="ECO:0000259" key="1">
    <source>
        <dbReference type="Pfam" id="PF00483"/>
    </source>
</evidence>
<dbReference type="eggNOG" id="COG0836">
    <property type="taxonomic scope" value="Bacteria"/>
</dbReference>
<dbReference type="Proteomes" id="UP000007519">
    <property type="component" value="Chromosome"/>
</dbReference>
<keyword evidence="3" id="KW-1185">Reference proteome</keyword>
<keyword evidence="2" id="KW-0548">Nucleotidyltransferase</keyword>
<gene>
    <name evidence="2" type="primary">manC</name>
    <name evidence="2" type="ordered locus">SGRA_1867</name>
</gene>
<dbReference type="AlphaFoldDB" id="H6L0R5"/>
<dbReference type="SUPFAM" id="SSF159283">
    <property type="entry name" value="Guanosine diphospho-D-mannose pyrophosphorylase/mannose-6-phosphate isomerase linker domain"/>
    <property type="match status" value="1"/>
</dbReference>
<dbReference type="InterPro" id="IPR005835">
    <property type="entry name" value="NTP_transferase_dom"/>
</dbReference>
<keyword evidence="2" id="KW-0808">Transferase</keyword>
<sequence>MQLSNDYVFIMAGGLGTRFWPASRHSLPKQFLDVLGVGQTLLQLTVKRFEAFIPKENIFIVTSEEHGQLALEQSGLAPQNIIMEPARKNTAPCIAMGMRFLEQINPQARVILAPSDHLILNEAEFVKKLQEGLDFVGQNEALLTLGIQPHYPNTGYGYIHFDAQAQGNISKVKQFTEKPQLEKAKAFLAGGEHLWNAGIYLWSVQSIQKALAKHSPSLYQAFQNYNGQLQNKLAIPQGSAAIYEQIESISIDYAVSEKADNIYTLPADIGWSDVGTWQALQQVAPNKDEDNNLVLGLDKKQCQLSNSKNNLLYSSQNRPVILYDLDNMLVVDEPQLLLLAPLSAEQHIKEIRQAAVDQWGEDLL</sequence>
<dbReference type="OrthoDB" id="9806359at2"/>
<reference evidence="2 3" key="1">
    <citation type="journal article" date="2012" name="Stand. Genomic Sci.">
        <title>Complete genome sequencing and analysis of Saprospira grandis str. Lewin, a predatory marine bacterium.</title>
        <authorList>
            <person name="Saw J.H."/>
            <person name="Yuryev A."/>
            <person name="Kanbe M."/>
            <person name="Hou S."/>
            <person name="Young A.G."/>
            <person name="Aizawa S."/>
            <person name="Alam M."/>
        </authorList>
    </citation>
    <scope>NUCLEOTIDE SEQUENCE [LARGE SCALE GENOMIC DNA]</scope>
    <source>
        <strain evidence="2 3">Lewin</strain>
    </source>
</reference>
<dbReference type="GO" id="GO:0008928">
    <property type="term" value="F:mannose-1-phosphate guanylyltransferase (GDP) activity"/>
    <property type="evidence" value="ECO:0007669"/>
    <property type="project" value="UniProtKB-EC"/>
</dbReference>
<proteinExistence type="predicted"/>
<dbReference type="STRING" id="984262.SGRA_1867"/>
<feature type="domain" description="Nucleotidyl transferase" evidence="1">
    <location>
        <begin position="9"/>
        <end position="285"/>
    </location>
</feature>
<dbReference type="CDD" id="cd02509">
    <property type="entry name" value="GDP-M1P_Guanylyltransferase"/>
    <property type="match status" value="1"/>
</dbReference>
<dbReference type="PANTHER" id="PTHR46390:SF1">
    <property type="entry name" value="MANNOSE-1-PHOSPHATE GUANYLYLTRANSFERASE"/>
    <property type="match status" value="1"/>
</dbReference>
<dbReference type="InterPro" id="IPR029044">
    <property type="entry name" value="Nucleotide-diphossugar_trans"/>
</dbReference>
<protein>
    <submittedName>
        <fullName evidence="2">Mannose-1-phosphate guanylyltransferase (Gdp)</fullName>
        <ecNumber evidence="2">2.7.7.22</ecNumber>
    </submittedName>
</protein>
<evidence type="ECO:0000313" key="2">
    <source>
        <dbReference type="EMBL" id="AFC24601.1"/>
    </source>
</evidence>
<dbReference type="PANTHER" id="PTHR46390">
    <property type="entry name" value="MANNOSE-1-PHOSPHATE GUANYLYLTRANSFERASE"/>
    <property type="match status" value="1"/>
</dbReference>
<dbReference type="RefSeq" id="WP_015692226.1">
    <property type="nucleotide sequence ID" value="NC_016940.1"/>
</dbReference>
<dbReference type="EMBL" id="CP002831">
    <property type="protein sequence ID" value="AFC24601.1"/>
    <property type="molecule type" value="Genomic_DNA"/>
</dbReference>
<dbReference type="KEGG" id="sgn:SGRA_1867"/>
<dbReference type="EC" id="2.7.7.22" evidence="2"/>